<gene>
    <name evidence="3" type="ORF">QWZ14_31400</name>
</gene>
<evidence type="ECO:0000313" key="4">
    <source>
        <dbReference type="Proteomes" id="UP001529369"/>
    </source>
</evidence>
<protein>
    <recommendedName>
        <fullName evidence="5">DUF883 family protein</fullName>
    </recommendedName>
</protein>
<evidence type="ECO:0000256" key="2">
    <source>
        <dbReference type="SAM" id="Phobius"/>
    </source>
</evidence>
<comment type="caution">
    <text evidence="3">The sequence shown here is derived from an EMBL/GenBank/DDBJ whole genome shotgun (WGS) entry which is preliminary data.</text>
</comment>
<keyword evidence="2" id="KW-1133">Transmembrane helix</keyword>
<reference evidence="4" key="1">
    <citation type="journal article" date="2019" name="Int. J. Syst. Evol. Microbiol.">
        <title>The Global Catalogue of Microorganisms (GCM) 10K type strain sequencing project: providing services to taxonomists for standard genome sequencing and annotation.</title>
        <authorList>
            <consortium name="The Broad Institute Genomics Platform"/>
            <consortium name="The Broad Institute Genome Sequencing Center for Infectious Disease"/>
            <person name="Wu L."/>
            <person name="Ma J."/>
        </authorList>
    </citation>
    <scope>NUCLEOTIDE SEQUENCE [LARGE SCALE GENOMIC DNA]</scope>
    <source>
        <strain evidence="4">CECT 7131</strain>
    </source>
</reference>
<accession>A0ABT8AGF6</accession>
<proteinExistence type="predicted"/>
<keyword evidence="2" id="KW-0472">Membrane</keyword>
<evidence type="ECO:0000313" key="3">
    <source>
        <dbReference type="EMBL" id="MDN3568907.1"/>
    </source>
</evidence>
<feature type="compositionally biased region" description="Basic and acidic residues" evidence="1">
    <location>
        <begin position="18"/>
        <end position="35"/>
    </location>
</feature>
<evidence type="ECO:0000256" key="1">
    <source>
        <dbReference type="SAM" id="MobiDB-lite"/>
    </source>
</evidence>
<sequence>MANGYFSNLLSRADDVRDSAEKYGRDARDTAERYSRRASGSLRDAGETIRDRGDDARGELSKLWSDLEDLVDRRLSPAAHDAARYASSYARDGRDAALDMASQLRDVTRSRPLVAIGIAVAATWIISSMLRSKR</sequence>
<feature type="compositionally biased region" description="Basic and acidic residues" evidence="1">
    <location>
        <begin position="44"/>
        <end position="53"/>
    </location>
</feature>
<dbReference type="EMBL" id="JAUFPN010000311">
    <property type="protein sequence ID" value="MDN3568907.1"/>
    <property type="molecule type" value="Genomic_DNA"/>
</dbReference>
<evidence type="ECO:0008006" key="5">
    <source>
        <dbReference type="Google" id="ProtNLM"/>
    </source>
</evidence>
<keyword evidence="4" id="KW-1185">Reference proteome</keyword>
<name>A0ABT8AGF6_9PROT</name>
<keyword evidence="2" id="KW-0812">Transmembrane</keyword>
<feature type="transmembrane region" description="Helical" evidence="2">
    <location>
        <begin position="112"/>
        <end position="130"/>
    </location>
</feature>
<feature type="region of interest" description="Disordered" evidence="1">
    <location>
        <begin position="18"/>
        <end position="53"/>
    </location>
</feature>
<dbReference type="RefSeq" id="WP_290321028.1">
    <property type="nucleotide sequence ID" value="NZ_JAUFPN010000311.1"/>
</dbReference>
<organism evidence="3 4">
    <name type="scientific">Paeniroseomonas aquatica</name>
    <dbReference type="NCBI Taxonomy" id="373043"/>
    <lineage>
        <taxon>Bacteria</taxon>
        <taxon>Pseudomonadati</taxon>
        <taxon>Pseudomonadota</taxon>
        <taxon>Alphaproteobacteria</taxon>
        <taxon>Acetobacterales</taxon>
        <taxon>Acetobacteraceae</taxon>
        <taxon>Paeniroseomonas</taxon>
    </lineage>
</organism>
<dbReference type="Proteomes" id="UP001529369">
    <property type="component" value="Unassembled WGS sequence"/>
</dbReference>